<evidence type="ECO:0000313" key="2">
    <source>
        <dbReference type="Proteomes" id="UP000217561"/>
    </source>
</evidence>
<dbReference type="Proteomes" id="UP000217561">
    <property type="component" value="Unassembled WGS sequence"/>
</dbReference>
<accession>A0ABX4HUL9</accession>
<keyword evidence="2" id="KW-1185">Reference proteome</keyword>
<gene>
    <name evidence="1" type="ORF">CKW00_00230</name>
</gene>
<protein>
    <submittedName>
        <fullName evidence="1">Uncharacterized protein</fullName>
    </submittedName>
</protein>
<organism evidence="1 2">
    <name type="scientific">Salimicrobium humidisoli</name>
    <dbReference type="NCBI Taxonomy" id="2029857"/>
    <lineage>
        <taxon>Bacteria</taxon>
        <taxon>Bacillati</taxon>
        <taxon>Bacillota</taxon>
        <taxon>Bacilli</taxon>
        <taxon>Bacillales</taxon>
        <taxon>Bacillaceae</taxon>
        <taxon>Salimicrobium</taxon>
    </lineage>
</organism>
<reference evidence="1 2" key="1">
    <citation type="submission" date="2017-08" db="EMBL/GenBank/DDBJ databases">
        <title>Salimicrobium alkalisoli sp. nov., isolated from saline alkaline soil.</title>
        <authorList>
            <person name="Zhang G."/>
            <person name="Xiong Q."/>
        </authorList>
    </citation>
    <scope>NUCLEOTIDE SEQUENCE [LARGE SCALE GENOMIC DNA]</scope>
    <source>
        <strain evidence="1 2">WN024</strain>
    </source>
</reference>
<comment type="caution">
    <text evidence="1">The sequence shown here is derived from an EMBL/GenBank/DDBJ whole genome shotgun (WGS) entry which is preliminary data.</text>
</comment>
<dbReference type="EMBL" id="NSGH01000001">
    <property type="protein sequence ID" value="PBB06922.1"/>
    <property type="molecule type" value="Genomic_DNA"/>
</dbReference>
<evidence type="ECO:0000313" key="1">
    <source>
        <dbReference type="EMBL" id="PBB06922.1"/>
    </source>
</evidence>
<name>A0ABX4HUL9_9BACI</name>
<sequence length="312" mass="35569">MNNISFFKTLNDDMLADTGYQETPAKIYFFKEGREIVFTPEILTEGATKEALLKEETYSFDFSQDDLHYSKRITFQNHQYLFGKEGLVSEEGEIGLGVKYFSKESQQQYTKVLASFKKDTPPLTDKLIDFVIPGGYFRGNIVIEIILFAVTPIAEHFPLTKGTVLGKLESTKFLLEGEGGSFPILHHEDPNEPLWWVDCNWEDAAIDTFHEDYVSLNINRQHPDAKDLKLDAMPQVSPMLKNVITSALYIIAQKVIQEEYNLTSEDDTSDFEEGSIASAVSYFLKDIEEDKSSPEILAKEIQKSVHERFEGM</sequence>
<proteinExistence type="predicted"/>